<organism evidence="2 3">
    <name type="scientific">Paenibacillus spiritus</name>
    <dbReference type="NCBI Taxonomy" id="2496557"/>
    <lineage>
        <taxon>Bacteria</taxon>
        <taxon>Bacillati</taxon>
        <taxon>Bacillota</taxon>
        <taxon>Bacilli</taxon>
        <taxon>Bacillales</taxon>
        <taxon>Paenibacillaceae</taxon>
        <taxon>Paenibacillus</taxon>
    </lineage>
</organism>
<sequence>MRSIHPAEGRFSSKRAAAGLSASLAVLLLLGGCGGGSDSVSPSSPAYTPGSTESAAPSAESSAGMAGRTHAPAIPSSGPAAGETAGTASPSAASAEPPEAAPEEGRPPTALEAAKTVMRALAASDMKTVAAWTDADEGLRFSPDAHVDEKKDPVFPREETEKLMKDPESRVWGTAAGSGEAIKLKFSDYYKRYVYDADYAAGAETALNRTLGESTTRNNLEEVYPPSAYDYVEYHIGGTDPGADGMDWRSLRLVFKKHGEDRALVGIVHDEWTP</sequence>
<comment type="caution">
    <text evidence="2">The sequence shown here is derived from an EMBL/GenBank/DDBJ whole genome shotgun (WGS) entry which is preliminary data.</text>
</comment>
<evidence type="ECO:0008006" key="4">
    <source>
        <dbReference type="Google" id="ProtNLM"/>
    </source>
</evidence>
<dbReference type="OrthoDB" id="1267107at2"/>
<dbReference type="EMBL" id="VYKK01000012">
    <property type="protein sequence ID" value="KAA9004881.1"/>
    <property type="molecule type" value="Genomic_DNA"/>
</dbReference>
<gene>
    <name evidence="2" type="ORF">F4V43_09625</name>
</gene>
<keyword evidence="3" id="KW-1185">Reference proteome</keyword>
<feature type="region of interest" description="Disordered" evidence="1">
    <location>
        <begin position="35"/>
        <end position="107"/>
    </location>
</feature>
<dbReference type="AlphaFoldDB" id="A0A5J5GA74"/>
<dbReference type="RefSeq" id="WP_150458032.1">
    <property type="nucleotide sequence ID" value="NZ_VYKK01000012.1"/>
</dbReference>
<evidence type="ECO:0000313" key="2">
    <source>
        <dbReference type="EMBL" id="KAA9004881.1"/>
    </source>
</evidence>
<protein>
    <recommendedName>
        <fullName evidence="4">Lipoprotein</fullName>
    </recommendedName>
</protein>
<name>A0A5J5GA74_9BACL</name>
<feature type="compositionally biased region" description="Low complexity" evidence="1">
    <location>
        <begin position="38"/>
        <end position="64"/>
    </location>
</feature>
<reference evidence="2 3" key="1">
    <citation type="submission" date="2019-09" db="EMBL/GenBank/DDBJ databases">
        <title>Bacillus ochoae sp. nov., Paenibacillus whitsoniae sp. nov., Paenibacillus spiritus sp. nov. Isolated from the Mars Exploration Rover during spacecraft assembly.</title>
        <authorList>
            <person name="Seuylemezian A."/>
            <person name="Vaishampayan P."/>
        </authorList>
    </citation>
    <scope>NUCLEOTIDE SEQUENCE [LARGE SCALE GENOMIC DNA]</scope>
    <source>
        <strain evidence="2 3">MER_111</strain>
    </source>
</reference>
<evidence type="ECO:0000256" key="1">
    <source>
        <dbReference type="SAM" id="MobiDB-lite"/>
    </source>
</evidence>
<dbReference type="PROSITE" id="PS51257">
    <property type="entry name" value="PROKAR_LIPOPROTEIN"/>
    <property type="match status" value="1"/>
</dbReference>
<dbReference type="Proteomes" id="UP000367750">
    <property type="component" value="Unassembled WGS sequence"/>
</dbReference>
<evidence type="ECO:0000313" key="3">
    <source>
        <dbReference type="Proteomes" id="UP000367750"/>
    </source>
</evidence>
<accession>A0A5J5GA74</accession>
<feature type="compositionally biased region" description="Low complexity" evidence="1">
    <location>
        <begin position="71"/>
        <end position="98"/>
    </location>
</feature>
<proteinExistence type="predicted"/>